<dbReference type="AlphaFoldDB" id="A0A918CC20"/>
<dbReference type="GO" id="GO:0006754">
    <property type="term" value="P:ATP biosynthetic process"/>
    <property type="evidence" value="ECO:0007669"/>
    <property type="project" value="TreeGrafter"/>
</dbReference>
<dbReference type="EMBL" id="BMRJ01000001">
    <property type="protein sequence ID" value="GGR16294.1"/>
    <property type="molecule type" value="Genomic_DNA"/>
</dbReference>
<dbReference type="CDD" id="cd03673">
    <property type="entry name" value="NUDIX_Ap6A_hydrolase"/>
    <property type="match status" value="1"/>
</dbReference>
<gene>
    <name evidence="3" type="ORF">GCM10010196_06300</name>
</gene>
<evidence type="ECO:0000313" key="4">
    <source>
        <dbReference type="Proteomes" id="UP000610303"/>
    </source>
</evidence>
<dbReference type="PROSITE" id="PS51462">
    <property type="entry name" value="NUDIX"/>
    <property type="match status" value="1"/>
</dbReference>
<dbReference type="Proteomes" id="UP000610303">
    <property type="component" value="Unassembled WGS sequence"/>
</dbReference>
<dbReference type="Gene3D" id="3.90.79.10">
    <property type="entry name" value="Nucleoside Triphosphate Pyrophosphohydrolase"/>
    <property type="match status" value="1"/>
</dbReference>
<dbReference type="GO" id="GO:0006167">
    <property type="term" value="P:AMP biosynthetic process"/>
    <property type="evidence" value="ECO:0007669"/>
    <property type="project" value="TreeGrafter"/>
</dbReference>
<dbReference type="PANTHER" id="PTHR21340:SF0">
    <property type="entry name" value="BIS(5'-NUCLEOSYL)-TETRAPHOSPHATASE [ASYMMETRICAL]"/>
    <property type="match status" value="1"/>
</dbReference>
<dbReference type="SUPFAM" id="SSF53254">
    <property type="entry name" value="Phosphoglycerate mutase-like"/>
    <property type="match status" value="1"/>
</dbReference>
<dbReference type="RefSeq" id="WP_229781502.1">
    <property type="nucleotide sequence ID" value="NZ_BMRJ01000001.1"/>
</dbReference>
<feature type="domain" description="Nudix hydrolase" evidence="2">
    <location>
        <begin position="9"/>
        <end position="138"/>
    </location>
</feature>
<name>A0A918CC20_AGRME</name>
<dbReference type="InterPro" id="IPR029033">
    <property type="entry name" value="His_PPase_superfam"/>
</dbReference>
<dbReference type="Pfam" id="PF00293">
    <property type="entry name" value="NUDIX"/>
    <property type="match status" value="1"/>
</dbReference>
<dbReference type="InterPro" id="IPR013078">
    <property type="entry name" value="His_Pase_superF_clade-1"/>
</dbReference>
<dbReference type="GO" id="GO:0004081">
    <property type="term" value="F:bis(5'-nucleosyl)-tetraphosphatase (asymmetrical) activity"/>
    <property type="evidence" value="ECO:0007669"/>
    <property type="project" value="TreeGrafter"/>
</dbReference>
<comment type="caution">
    <text evidence="3">The sequence shown here is derived from an EMBL/GenBank/DDBJ whole genome shotgun (WGS) entry which is preliminary data.</text>
</comment>
<dbReference type="SMART" id="SM00855">
    <property type="entry name" value="PGAM"/>
    <property type="match status" value="1"/>
</dbReference>
<dbReference type="PANTHER" id="PTHR21340">
    <property type="entry name" value="DIADENOSINE 5,5-P1,P4-TETRAPHOSPHATE PYROPHOSPHOHYDROLASE MUTT"/>
    <property type="match status" value="1"/>
</dbReference>
<reference evidence="3" key="1">
    <citation type="journal article" date="2014" name="Int. J. Syst. Evol. Microbiol.">
        <title>Complete genome sequence of Corynebacterium casei LMG S-19264T (=DSM 44701T), isolated from a smear-ripened cheese.</title>
        <authorList>
            <consortium name="US DOE Joint Genome Institute (JGI-PGF)"/>
            <person name="Walter F."/>
            <person name="Albersmeier A."/>
            <person name="Kalinowski J."/>
            <person name="Ruckert C."/>
        </authorList>
    </citation>
    <scope>NUCLEOTIDE SEQUENCE</scope>
    <source>
        <strain evidence="3">JCM 3346</strain>
    </source>
</reference>
<keyword evidence="4" id="KW-1185">Reference proteome</keyword>
<organism evidence="3 4">
    <name type="scientific">Agromyces mediolanus</name>
    <name type="common">Corynebacterium mediolanum</name>
    <dbReference type="NCBI Taxonomy" id="41986"/>
    <lineage>
        <taxon>Bacteria</taxon>
        <taxon>Bacillati</taxon>
        <taxon>Actinomycetota</taxon>
        <taxon>Actinomycetes</taxon>
        <taxon>Micrococcales</taxon>
        <taxon>Microbacteriaceae</taxon>
        <taxon>Agromyces</taxon>
    </lineage>
</organism>
<dbReference type="InterPro" id="IPR020084">
    <property type="entry name" value="NUDIX_hydrolase_CS"/>
</dbReference>
<dbReference type="InterPro" id="IPR015797">
    <property type="entry name" value="NUDIX_hydrolase-like_dom_sf"/>
</dbReference>
<evidence type="ECO:0000259" key="2">
    <source>
        <dbReference type="PROSITE" id="PS51462"/>
    </source>
</evidence>
<dbReference type="Pfam" id="PF00300">
    <property type="entry name" value="His_Phos_1"/>
    <property type="match status" value="1"/>
</dbReference>
<sequence length="315" mass="33324">MSPAVQTAVYAAGAVCWRLIDGRVHVLVIHRTVYGDVTIPKGKVDPGETLPQTAVREIAEETGLGVALGVPLGISRYPLPSGREKVVHYWAAEVSERAVQRSTFRPNGEVAALEWVTIKRARGYLSYQPDVEILDAFAALVDQGVLGTVALTVLRHAKALGRSEWDGPDEARPLAERGVQQAAGLAATLAAWGPKRIVSSPAVRCVTTVAPLSAAIGVPIKRDAGLSQDAWDAGTAEIRRVVGKRVRVGKPAVLCTHRPLLPDVLREFALATGTPIGDYASDAAKLEPGAFSVVHLSATNPSSGIISIETHAPRG</sequence>
<dbReference type="PROSITE" id="PS00893">
    <property type="entry name" value="NUDIX_BOX"/>
    <property type="match status" value="1"/>
</dbReference>
<dbReference type="InterPro" id="IPR000086">
    <property type="entry name" value="NUDIX_hydrolase_dom"/>
</dbReference>
<evidence type="ECO:0000313" key="3">
    <source>
        <dbReference type="EMBL" id="GGR16294.1"/>
    </source>
</evidence>
<reference evidence="3" key="2">
    <citation type="submission" date="2020-09" db="EMBL/GenBank/DDBJ databases">
        <authorList>
            <person name="Sun Q."/>
            <person name="Ohkuma M."/>
        </authorList>
    </citation>
    <scope>NUCLEOTIDE SEQUENCE</scope>
    <source>
        <strain evidence="3">JCM 3346</strain>
    </source>
</reference>
<evidence type="ECO:0000256" key="1">
    <source>
        <dbReference type="ARBA" id="ARBA00022801"/>
    </source>
</evidence>
<dbReference type="SUPFAM" id="SSF55811">
    <property type="entry name" value="Nudix"/>
    <property type="match status" value="1"/>
</dbReference>
<proteinExistence type="predicted"/>
<keyword evidence="1" id="KW-0378">Hydrolase</keyword>
<protein>
    <submittedName>
        <fullName evidence="3">ADP-ribose pyrophosphatase</fullName>
    </submittedName>
</protein>
<dbReference type="Gene3D" id="3.40.50.1240">
    <property type="entry name" value="Phosphoglycerate mutase-like"/>
    <property type="match status" value="1"/>
</dbReference>
<dbReference type="InterPro" id="IPR051325">
    <property type="entry name" value="Nudix_hydrolase_domain"/>
</dbReference>
<accession>A0A918CC20</accession>